<protein>
    <submittedName>
        <fullName evidence="1">175_t:CDS:1</fullName>
    </submittedName>
</protein>
<gene>
    <name evidence="1" type="ORF">ALEPTO_LOCUS11032</name>
</gene>
<accession>A0A9N9HJE1</accession>
<proteinExistence type="predicted"/>
<evidence type="ECO:0000313" key="1">
    <source>
        <dbReference type="EMBL" id="CAG8686488.1"/>
    </source>
</evidence>
<evidence type="ECO:0000313" key="2">
    <source>
        <dbReference type="Proteomes" id="UP000789508"/>
    </source>
</evidence>
<dbReference type="Proteomes" id="UP000789508">
    <property type="component" value="Unassembled WGS sequence"/>
</dbReference>
<sequence length="166" mass="19318">MAITKTFSIFSEPTHNFQIYWIYDNPFSKASEISNNEEFDPETLYFKNFDGVYYEEPEEDHEKDDLSYESDCNSDISSATEYSIHSPDKSIPAHESDNVLLTYSRNTSISTCSLPIEDKESMEININASEKVLDMNPKDYYWASSVNFRQQKTYNIIKVDLYDSSK</sequence>
<reference evidence="1" key="1">
    <citation type="submission" date="2021-06" db="EMBL/GenBank/DDBJ databases">
        <authorList>
            <person name="Kallberg Y."/>
            <person name="Tangrot J."/>
            <person name="Rosling A."/>
        </authorList>
    </citation>
    <scope>NUCLEOTIDE SEQUENCE</scope>
    <source>
        <strain evidence="1">FL130A</strain>
    </source>
</reference>
<comment type="caution">
    <text evidence="1">The sequence shown here is derived from an EMBL/GenBank/DDBJ whole genome shotgun (WGS) entry which is preliminary data.</text>
</comment>
<dbReference type="AlphaFoldDB" id="A0A9N9HJE1"/>
<dbReference type="EMBL" id="CAJVPS010015369">
    <property type="protein sequence ID" value="CAG8686488.1"/>
    <property type="molecule type" value="Genomic_DNA"/>
</dbReference>
<organism evidence="1 2">
    <name type="scientific">Ambispora leptoticha</name>
    <dbReference type="NCBI Taxonomy" id="144679"/>
    <lineage>
        <taxon>Eukaryota</taxon>
        <taxon>Fungi</taxon>
        <taxon>Fungi incertae sedis</taxon>
        <taxon>Mucoromycota</taxon>
        <taxon>Glomeromycotina</taxon>
        <taxon>Glomeromycetes</taxon>
        <taxon>Archaeosporales</taxon>
        <taxon>Ambisporaceae</taxon>
        <taxon>Ambispora</taxon>
    </lineage>
</organism>
<keyword evidence="2" id="KW-1185">Reference proteome</keyword>
<name>A0A9N9HJE1_9GLOM</name>